<dbReference type="GO" id="GO:0030687">
    <property type="term" value="C:preribosome, large subunit precursor"/>
    <property type="evidence" value="ECO:0007669"/>
    <property type="project" value="TreeGrafter"/>
</dbReference>
<protein>
    <recommendedName>
        <fullName evidence="4">Ribosome biogenesis protein NSA1</fullName>
    </recommendedName>
</protein>
<comment type="function">
    <text evidence="1">Involved in the biogenesis of the 60S ribosomal subunit.</text>
</comment>
<dbReference type="GO" id="GO:0042273">
    <property type="term" value="P:ribosomal large subunit biogenesis"/>
    <property type="evidence" value="ECO:0007669"/>
    <property type="project" value="InterPro"/>
</dbReference>
<feature type="compositionally biased region" description="Acidic residues" evidence="5">
    <location>
        <begin position="383"/>
        <end position="392"/>
    </location>
</feature>
<dbReference type="GO" id="GO:0005730">
    <property type="term" value="C:nucleolus"/>
    <property type="evidence" value="ECO:0007669"/>
    <property type="project" value="InterPro"/>
</dbReference>
<feature type="region of interest" description="Disordered" evidence="5">
    <location>
        <begin position="381"/>
        <end position="425"/>
    </location>
</feature>
<evidence type="ECO:0000256" key="4">
    <source>
        <dbReference type="ARBA" id="ARBA00014234"/>
    </source>
</evidence>
<dbReference type="PANTHER" id="PTHR16038">
    <property type="entry name" value="NOP SEVEN ASSOCIATED PROTEIN 1"/>
    <property type="match status" value="1"/>
</dbReference>
<evidence type="ECO:0000256" key="1">
    <source>
        <dbReference type="ARBA" id="ARBA00002889"/>
    </source>
</evidence>
<comment type="similarity">
    <text evidence="2">Belongs to the NSA1 family.</text>
</comment>
<evidence type="ECO:0000313" key="6">
    <source>
        <dbReference type="EMBL" id="CAE6457656.1"/>
    </source>
</evidence>
<comment type="caution">
    <text evidence="6">The sequence shown here is derived from an EMBL/GenBank/DDBJ whole genome shotgun (WGS) entry which is preliminary data.</text>
</comment>
<dbReference type="PANTHER" id="PTHR16038:SF4">
    <property type="entry name" value="WD REPEAT-CONTAINING PROTEIN 74"/>
    <property type="match status" value="1"/>
</dbReference>
<dbReference type="Gene3D" id="2.130.10.10">
    <property type="entry name" value="YVTN repeat-like/Quinoprotein amine dehydrogenase"/>
    <property type="match status" value="1"/>
</dbReference>
<dbReference type="InterPro" id="IPR036322">
    <property type="entry name" value="WD40_repeat_dom_sf"/>
</dbReference>
<dbReference type="InterPro" id="IPR037379">
    <property type="entry name" value="WDR74/Nsa1"/>
</dbReference>
<evidence type="ECO:0000256" key="3">
    <source>
        <dbReference type="ARBA" id="ARBA00011187"/>
    </source>
</evidence>
<organism evidence="6 7">
    <name type="scientific">Rhizoctonia solani</name>
    <dbReference type="NCBI Taxonomy" id="456999"/>
    <lineage>
        <taxon>Eukaryota</taxon>
        <taxon>Fungi</taxon>
        <taxon>Dikarya</taxon>
        <taxon>Basidiomycota</taxon>
        <taxon>Agaricomycotina</taxon>
        <taxon>Agaricomycetes</taxon>
        <taxon>Cantharellales</taxon>
        <taxon>Ceratobasidiaceae</taxon>
        <taxon>Rhizoctonia</taxon>
    </lineage>
</organism>
<dbReference type="EMBL" id="CAJMWY010001074">
    <property type="protein sequence ID" value="CAE6457656.1"/>
    <property type="molecule type" value="Genomic_DNA"/>
</dbReference>
<dbReference type="InterPro" id="IPR015943">
    <property type="entry name" value="WD40/YVTN_repeat-like_dom_sf"/>
</dbReference>
<evidence type="ECO:0000256" key="2">
    <source>
        <dbReference type="ARBA" id="ARBA00007861"/>
    </source>
</evidence>
<comment type="subunit">
    <text evidence="3">Component of the pre-66S ribosomal particle.</text>
</comment>
<feature type="compositionally biased region" description="Acidic residues" evidence="5">
    <location>
        <begin position="402"/>
        <end position="412"/>
    </location>
</feature>
<dbReference type="AlphaFoldDB" id="A0A8H3BHF4"/>
<evidence type="ECO:0000313" key="7">
    <source>
        <dbReference type="Proteomes" id="UP000663861"/>
    </source>
</evidence>
<reference evidence="6" key="1">
    <citation type="submission" date="2021-01" db="EMBL/GenBank/DDBJ databases">
        <authorList>
            <person name="Kaushik A."/>
        </authorList>
    </citation>
    <scope>NUCLEOTIDE SEQUENCE</scope>
    <source>
        <strain evidence="6">AG4-RS23</strain>
    </source>
</reference>
<sequence length="425" mass="46900">MTSYRVFTGDDKGQLKSVVCAIPEGDGDTRISTTTIQLGTDNNSALHKLRCYRDLDSDTGILATARADGHIATYSYTSDSSELTGLSSWNETRMKASDRFIGLCAISKKGWLTCTNNGRLRLSNSFAKLPDAGTPDDLVASLPMRLNDIRLGPSCSSLAYGGDEVDLSVWDVERTFSHQSRSTDEVGKKRKKGKNELMYAELWRAKQLPNDSLSLRQPVHITSLSFIQDPGLTSQQPSFHIVTGNKNGALRRFDTRAARRPVANWENIAKTGGIRGVEPGRNEYELFVSDNGSNLSSIDVRNGKICYSYKGLPSAVTSFTSISKSYLASVSLDRVFRLHTVYSPPPQANTQQLKKGAVIAQEFLKSTPITAAWDGFESKADVAEGDEEDVWEGMEVRGEDRESSEDEEESEDEGRPPTANKRMRK</sequence>
<name>A0A8H3BHF4_9AGAM</name>
<dbReference type="SUPFAM" id="SSF50978">
    <property type="entry name" value="WD40 repeat-like"/>
    <property type="match status" value="1"/>
</dbReference>
<dbReference type="Proteomes" id="UP000663861">
    <property type="component" value="Unassembled WGS sequence"/>
</dbReference>
<gene>
    <name evidence="6" type="ORF">RDB_LOCUS63958</name>
</gene>
<evidence type="ECO:0000256" key="5">
    <source>
        <dbReference type="SAM" id="MobiDB-lite"/>
    </source>
</evidence>
<proteinExistence type="inferred from homology"/>
<accession>A0A8H3BHF4</accession>